<dbReference type="InterPro" id="IPR057873">
    <property type="entry name" value="CTHRC1_C"/>
</dbReference>
<feature type="domain" description="CTHRC1 C-terminal" evidence="1">
    <location>
        <begin position="248"/>
        <end position="356"/>
    </location>
</feature>
<dbReference type="EMBL" id="CAUJNA010001502">
    <property type="protein sequence ID" value="CAJ1387338.1"/>
    <property type="molecule type" value="Genomic_DNA"/>
</dbReference>
<gene>
    <name evidence="2" type="ORF">EVOR1521_LOCUS13441</name>
</gene>
<comment type="caution">
    <text evidence="2">The sequence shown here is derived from an EMBL/GenBank/DDBJ whole genome shotgun (WGS) entry which is preliminary data.</text>
</comment>
<evidence type="ECO:0000313" key="2">
    <source>
        <dbReference type="EMBL" id="CAJ1387338.1"/>
    </source>
</evidence>
<keyword evidence="3" id="KW-1185">Reference proteome</keyword>
<sequence length="610" mass="67598">MFHVLLIPVALAAEVLIDAQGGLHGSVGGVSVAFEEPKKDATGKIVCPVSDRVPLGDACECEGASCEKEKYCYSLDDSKPSCMEEPRIDPSLLDWHGVTKQGPVDGRDTGAVTGRKFKFYKKSETSGLRLFYSDNLRVHGGTKVASGRWEIRIDGKDCPSGKVVQDLYVHAHHNPHRVRGFGGYCTGVGKGEHEVTVFVNPTPGYSTYDIYTGWRGWYDPQHTWHLEAQEVPEDYPYYSHVKGCKIDGRDTGVVDGRTLNFKKKQADSRVRLFFSDTLRAHSAGYCACRWHVTIDGKECPSGPMIGDVYIHAHENSHRPRSYIGWCEGLSAGNHKAEVVVSTTPGYSNCDCYTGWHPSGAHYLLEAEEIPKHYKMVHYVRSTNQNGEDKGYLPNHKLSFTKQHSDTRLRLFYSDNLRTYSAHHNCVCHWEIHVDGKKCPSVEIFGQVYVQRSRHPTYEDVNPHRPRSFAGFCDDVAEGDHSAQIHLKAVGPACDCYTGWKDSPAKKGSAGTLEVHEFWRPCSEGTSEGACKKPKCYWNTKEKKCLDLVECPGSDKVAVGTDCRCGEEEAAKGKYCYEDKTVNEGAKVAEKSGALLASAAGIPLLSLALAF</sequence>
<proteinExistence type="predicted"/>
<feature type="domain" description="CTHRC1 C-terminal" evidence="1">
    <location>
        <begin position="105"/>
        <end position="215"/>
    </location>
</feature>
<evidence type="ECO:0000313" key="3">
    <source>
        <dbReference type="Proteomes" id="UP001178507"/>
    </source>
</evidence>
<name>A0AA36IHD6_9DINO</name>
<evidence type="ECO:0000259" key="1">
    <source>
        <dbReference type="Pfam" id="PF25815"/>
    </source>
</evidence>
<reference evidence="2" key="1">
    <citation type="submission" date="2023-08" db="EMBL/GenBank/DDBJ databases">
        <authorList>
            <person name="Chen Y."/>
            <person name="Shah S."/>
            <person name="Dougan E. K."/>
            <person name="Thang M."/>
            <person name="Chan C."/>
        </authorList>
    </citation>
    <scope>NUCLEOTIDE SEQUENCE</scope>
</reference>
<organism evidence="2 3">
    <name type="scientific">Effrenium voratum</name>
    <dbReference type="NCBI Taxonomy" id="2562239"/>
    <lineage>
        <taxon>Eukaryota</taxon>
        <taxon>Sar</taxon>
        <taxon>Alveolata</taxon>
        <taxon>Dinophyceae</taxon>
        <taxon>Suessiales</taxon>
        <taxon>Symbiodiniaceae</taxon>
        <taxon>Effrenium</taxon>
    </lineage>
</organism>
<accession>A0AA36IHD6</accession>
<dbReference type="AlphaFoldDB" id="A0AA36IHD6"/>
<feature type="domain" description="CTHRC1 C-terminal" evidence="1">
    <location>
        <begin position="384"/>
        <end position="500"/>
    </location>
</feature>
<dbReference type="Proteomes" id="UP001178507">
    <property type="component" value="Unassembled WGS sequence"/>
</dbReference>
<protein>
    <recommendedName>
        <fullName evidence="1">CTHRC1 C-terminal domain-containing protein</fullName>
    </recommendedName>
</protein>
<dbReference type="Pfam" id="PF25815">
    <property type="entry name" value="CTHRC1_C"/>
    <property type="match status" value="3"/>
</dbReference>